<dbReference type="FunFam" id="3.40.50.300:FF:000827">
    <property type="entry name" value="KTI12 chromatin-associated homolog"/>
    <property type="match status" value="1"/>
</dbReference>
<comment type="similarity">
    <text evidence="3">Belongs to the KTI12 family.</text>
</comment>
<dbReference type="GO" id="GO:0006357">
    <property type="term" value="P:regulation of transcription by RNA polymerase II"/>
    <property type="evidence" value="ECO:0007669"/>
    <property type="project" value="UniProtKB-ARBA"/>
</dbReference>
<dbReference type="GO" id="GO:0005524">
    <property type="term" value="F:ATP binding"/>
    <property type="evidence" value="ECO:0007669"/>
    <property type="project" value="UniProtKB-KW"/>
</dbReference>
<dbReference type="InterPro" id="IPR013641">
    <property type="entry name" value="KTI12/PSTK"/>
</dbReference>
<sequence length="278" mass="32292">MPLIIVTGIPCSGKTMRSLELKNYFEEKLKDSTQNVEIISESNTIIQTGYNKNTYFADSKKEKAIRSSIKSDIQRKLDSNNLLIFDGSNYIKGYRYEIYCTTKLYKTPQCTLHCNLPIDQAWLWNSKRVESDRYNREIFDSLVSRYEVPETTNRWDCPLFTIMPEDTLMCDEIYCYLYKGKLPKPNLSTQNPPLASTNYLHELDNITKDVINVILSMQQLGINNDIKIPDSSVNLERATAPSKLAMLRRQFITFSKMQQNEVNNIATLFVQYLNNNIR</sequence>
<evidence type="ECO:0000256" key="4">
    <source>
        <dbReference type="ARBA" id="ARBA00026170"/>
    </source>
</evidence>
<dbReference type="Gene3D" id="3.40.50.300">
    <property type="entry name" value="P-loop containing nucleotide triphosphate hydrolases"/>
    <property type="match status" value="1"/>
</dbReference>
<dbReference type="Proteomes" id="UP000078542">
    <property type="component" value="Unassembled WGS sequence"/>
</dbReference>
<dbReference type="OrthoDB" id="9972657at2759"/>
<dbReference type="AlphaFoldDB" id="A0A151IG49"/>
<dbReference type="GO" id="GO:0006400">
    <property type="term" value="P:tRNA modification"/>
    <property type="evidence" value="ECO:0007669"/>
    <property type="project" value="UniProtKB-ARBA"/>
</dbReference>
<dbReference type="PANTHER" id="PTHR12435">
    <property type="match status" value="1"/>
</dbReference>
<organism evidence="5 6">
    <name type="scientific">Cyphomyrmex costatus</name>
    <dbReference type="NCBI Taxonomy" id="456900"/>
    <lineage>
        <taxon>Eukaryota</taxon>
        <taxon>Metazoa</taxon>
        <taxon>Ecdysozoa</taxon>
        <taxon>Arthropoda</taxon>
        <taxon>Hexapoda</taxon>
        <taxon>Insecta</taxon>
        <taxon>Pterygota</taxon>
        <taxon>Neoptera</taxon>
        <taxon>Endopterygota</taxon>
        <taxon>Hymenoptera</taxon>
        <taxon>Apocrita</taxon>
        <taxon>Aculeata</taxon>
        <taxon>Formicoidea</taxon>
        <taxon>Formicidae</taxon>
        <taxon>Myrmicinae</taxon>
        <taxon>Cyphomyrmex</taxon>
    </lineage>
</organism>
<accession>A0A151IG49</accession>
<protein>
    <recommendedName>
        <fullName evidence="4">Protein KTI12 homolog</fullName>
    </recommendedName>
</protein>
<evidence type="ECO:0000256" key="1">
    <source>
        <dbReference type="ARBA" id="ARBA00022741"/>
    </source>
</evidence>
<keyword evidence="2" id="KW-0067">ATP-binding</keyword>
<dbReference type="SUPFAM" id="SSF52540">
    <property type="entry name" value="P-loop containing nucleoside triphosphate hydrolases"/>
    <property type="match status" value="1"/>
</dbReference>
<evidence type="ECO:0000313" key="6">
    <source>
        <dbReference type="Proteomes" id="UP000078542"/>
    </source>
</evidence>
<evidence type="ECO:0000256" key="3">
    <source>
        <dbReference type="ARBA" id="ARBA00025768"/>
    </source>
</evidence>
<dbReference type="InterPro" id="IPR027417">
    <property type="entry name" value="P-loop_NTPase"/>
</dbReference>
<keyword evidence="6" id="KW-1185">Reference proteome</keyword>
<evidence type="ECO:0000256" key="2">
    <source>
        <dbReference type="ARBA" id="ARBA00022840"/>
    </source>
</evidence>
<proteinExistence type="inferred from homology"/>
<dbReference type="Pfam" id="PF08433">
    <property type="entry name" value="KTI12"/>
    <property type="match status" value="1"/>
</dbReference>
<keyword evidence="1" id="KW-0547">Nucleotide-binding</keyword>
<reference evidence="5 6" key="1">
    <citation type="submission" date="2016-03" db="EMBL/GenBank/DDBJ databases">
        <title>Cyphomyrmex costatus WGS genome.</title>
        <authorList>
            <person name="Nygaard S."/>
            <person name="Hu H."/>
            <person name="Boomsma J."/>
            <person name="Zhang G."/>
        </authorList>
    </citation>
    <scope>NUCLEOTIDE SEQUENCE [LARGE SCALE GENOMIC DNA]</scope>
    <source>
        <strain evidence="5">MS0001</strain>
        <tissue evidence="5">Whole body</tissue>
    </source>
</reference>
<dbReference type="EMBL" id="KQ977743">
    <property type="protein sequence ID" value="KYN00196.1"/>
    <property type="molecule type" value="Genomic_DNA"/>
</dbReference>
<gene>
    <name evidence="5" type="ORF">ALC62_09076</name>
</gene>
<evidence type="ECO:0000313" key="5">
    <source>
        <dbReference type="EMBL" id="KYN00196.1"/>
    </source>
</evidence>
<dbReference type="STRING" id="456900.A0A151IG49"/>
<name>A0A151IG49_9HYME</name>